<keyword evidence="3 9" id="KW-1003">Cell membrane</keyword>
<comment type="caution">
    <text evidence="11">The sequence shown here is derived from an EMBL/GenBank/DDBJ whole genome shotgun (WGS) entry which is preliminary data.</text>
</comment>
<dbReference type="NCBIfam" id="TIGR01411">
    <property type="entry name" value="tatAE"/>
    <property type="match status" value="1"/>
</dbReference>
<sequence length="74" mass="8179">MGISPWQLLILLVIVVLLFGTKRLRNMGSDLGNAVKGFKKSMNDEADDKDSKDKKKGSLQDKEQHDDSDTSGKS</sequence>
<reference evidence="11 12" key="1">
    <citation type="submission" date="2015-08" db="EMBL/GenBank/DDBJ databases">
        <title>Genome sequencing and assembly of the deep-sea bacterium Idiomarina zobellii.</title>
        <authorList>
            <person name="Mithoefer S.D."/>
            <person name="Rheaume B.A."/>
            <person name="MacLea K.S."/>
        </authorList>
    </citation>
    <scope>NUCLEOTIDE SEQUENCE [LARGE SCALE GENOMIC DNA]</scope>
    <source>
        <strain evidence="11 12">KMM 231</strain>
    </source>
</reference>
<accession>A0A837NGZ5</accession>
<keyword evidence="2 9" id="KW-0813">Transport</keyword>
<comment type="subcellular location">
    <subcellularLocation>
        <location evidence="1 9">Cell membrane</location>
        <topology evidence="1 9">Single-pass membrane protein</topology>
    </subcellularLocation>
</comment>
<dbReference type="RefSeq" id="WP_053953293.1">
    <property type="nucleotide sequence ID" value="NZ_FNCB01000005.1"/>
</dbReference>
<evidence type="ECO:0000256" key="9">
    <source>
        <dbReference type="HAMAP-Rule" id="MF_00236"/>
    </source>
</evidence>
<comment type="similarity">
    <text evidence="9">Belongs to the TatA/E family.</text>
</comment>
<dbReference type="Gene3D" id="1.20.5.3310">
    <property type="match status" value="1"/>
</dbReference>
<dbReference type="Proteomes" id="UP000053030">
    <property type="component" value="Unassembled WGS sequence"/>
</dbReference>
<gene>
    <name evidence="9" type="primary">tatA</name>
    <name evidence="11" type="ORF">AFK76_05435</name>
</gene>
<comment type="function">
    <text evidence="9">Part of the twin-arginine translocation (Tat) system that transports large folded proteins containing a characteristic twin-arginine motif in their signal peptide across membranes. TatA could form the protein-conducting channel of the Tat system.</text>
</comment>
<feature type="region of interest" description="Disordered" evidence="10">
    <location>
        <begin position="29"/>
        <end position="74"/>
    </location>
</feature>
<keyword evidence="5 9" id="KW-0653">Protein transport</keyword>
<evidence type="ECO:0000256" key="5">
    <source>
        <dbReference type="ARBA" id="ARBA00022927"/>
    </source>
</evidence>
<dbReference type="GO" id="GO:0033281">
    <property type="term" value="C:TAT protein transport complex"/>
    <property type="evidence" value="ECO:0007669"/>
    <property type="project" value="UniProtKB-UniRule"/>
</dbReference>
<protein>
    <recommendedName>
        <fullName evidence="9">Sec-independent protein translocase protein TatA</fullName>
    </recommendedName>
</protein>
<evidence type="ECO:0000256" key="3">
    <source>
        <dbReference type="ARBA" id="ARBA00022475"/>
    </source>
</evidence>
<evidence type="ECO:0000313" key="11">
    <source>
        <dbReference type="EMBL" id="KPD23977.1"/>
    </source>
</evidence>
<dbReference type="PANTHER" id="PTHR42982">
    <property type="entry name" value="SEC-INDEPENDENT PROTEIN TRANSLOCASE PROTEIN TATA"/>
    <property type="match status" value="1"/>
</dbReference>
<dbReference type="GO" id="GO:0008320">
    <property type="term" value="F:protein transmembrane transporter activity"/>
    <property type="evidence" value="ECO:0007669"/>
    <property type="project" value="UniProtKB-UniRule"/>
</dbReference>
<evidence type="ECO:0000313" key="12">
    <source>
        <dbReference type="Proteomes" id="UP000053030"/>
    </source>
</evidence>
<keyword evidence="12" id="KW-1185">Reference proteome</keyword>
<dbReference type="AlphaFoldDB" id="A0A837NGZ5"/>
<keyword evidence="8 9" id="KW-0472">Membrane</keyword>
<comment type="subunit">
    <text evidence="9">The Tat system comprises two distinct complexes: a TatABC complex, containing multiple copies of TatA, TatB and TatC subunits, and a separate TatA complex, containing only TatA subunits. Substrates initially bind to the TatABC complex, which probably triggers association of the separate TatA complex to form the active translocon.</text>
</comment>
<evidence type="ECO:0000256" key="2">
    <source>
        <dbReference type="ARBA" id="ARBA00022448"/>
    </source>
</evidence>
<evidence type="ECO:0000256" key="7">
    <source>
        <dbReference type="ARBA" id="ARBA00023010"/>
    </source>
</evidence>
<dbReference type="InterPro" id="IPR006312">
    <property type="entry name" value="TatA/E"/>
</dbReference>
<feature type="compositionally biased region" description="Basic and acidic residues" evidence="10">
    <location>
        <begin position="49"/>
        <end position="74"/>
    </location>
</feature>
<dbReference type="GO" id="GO:0043953">
    <property type="term" value="P:protein transport by the Tat complex"/>
    <property type="evidence" value="ECO:0007669"/>
    <property type="project" value="UniProtKB-UniRule"/>
</dbReference>
<dbReference type="Pfam" id="PF02416">
    <property type="entry name" value="TatA_B_E"/>
    <property type="match status" value="1"/>
</dbReference>
<evidence type="ECO:0000256" key="8">
    <source>
        <dbReference type="ARBA" id="ARBA00023136"/>
    </source>
</evidence>
<feature type="transmembrane region" description="Helical" evidence="9">
    <location>
        <begin position="6"/>
        <end position="24"/>
    </location>
</feature>
<name>A0A837NGZ5_9GAMM</name>
<dbReference type="EMBL" id="LHSG01000004">
    <property type="protein sequence ID" value="KPD23977.1"/>
    <property type="molecule type" value="Genomic_DNA"/>
</dbReference>
<dbReference type="HAMAP" id="MF_00236">
    <property type="entry name" value="TatA_E"/>
    <property type="match status" value="1"/>
</dbReference>
<dbReference type="InterPro" id="IPR003369">
    <property type="entry name" value="TatA/B/E"/>
</dbReference>
<evidence type="ECO:0000256" key="10">
    <source>
        <dbReference type="SAM" id="MobiDB-lite"/>
    </source>
</evidence>
<evidence type="ECO:0000256" key="4">
    <source>
        <dbReference type="ARBA" id="ARBA00022692"/>
    </source>
</evidence>
<keyword evidence="6 9" id="KW-1133">Transmembrane helix</keyword>
<keyword evidence="4 9" id="KW-0812">Transmembrane</keyword>
<dbReference type="PANTHER" id="PTHR42982:SF1">
    <property type="entry name" value="SEC-INDEPENDENT PROTEIN TRANSLOCASE PROTEIN TATA"/>
    <property type="match status" value="1"/>
</dbReference>
<evidence type="ECO:0000256" key="6">
    <source>
        <dbReference type="ARBA" id="ARBA00022989"/>
    </source>
</evidence>
<evidence type="ECO:0000256" key="1">
    <source>
        <dbReference type="ARBA" id="ARBA00004162"/>
    </source>
</evidence>
<keyword evidence="7 9" id="KW-0811">Translocation</keyword>
<proteinExistence type="inferred from homology"/>
<dbReference type="NCBIfam" id="NF002813">
    <property type="entry name" value="PRK02958.1"/>
    <property type="match status" value="1"/>
</dbReference>
<organism evidence="11 12">
    <name type="scientific">Idiomarina zobellii</name>
    <dbReference type="NCBI Taxonomy" id="86103"/>
    <lineage>
        <taxon>Bacteria</taxon>
        <taxon>Pseudomonadati</taxon>
        <taxon>Pseudomonadota</taxon>
        <taxon>Gammaproteobacteria</taxon>
        <taxon>Alteromonadales</taxon>
        <taxon>Idiomarinaceae</taxon>
        <taxon>Idiomarina</taxon>
    </lineage>
</organism>